<dbReference type="AlphaFoldDB" id="A0A1E7FG19"/>
<reference evidence="1 2" key="1">
    <citation type="submission" date="2016-09" db="EMBL/GenBank/DDBJ databases">
        <title>Extensive genetic diversity and differential bi-allelic expression allows diatom success in the polar Southern Ocean.</title>
        <authorList>
            <consortium name="DOE Joint Genome Institute"/>
            <person name="Mock T."/>
            <person name="Otillar R.P."/>
            <person name="Strauss J."/>
            <person name="Dupont C."/>
            <person name="Frickenhaus S."/>
            <person name="Maumus F."/>
            <person name="Mcmullan M."/>
            <person name="Sanges R."/>
            <person name="Schmutz J."/>
            <person name="Toseland A."/>
            <person name="Valas R."/>
            <person name="Veluchamy A."/>
            <person name="Ward B.J."/>
            <person name="Allen A."/>
            <person name="Barry K."/>
            <person name="Falciatore A."/>
            <person name="Ferrante M."/>
            <person name="Fortunato A.E."/>
            <person name="Gloeckner G."/>
            <person name="Gruber A."/>
            <person name="Hipkin R."/>
            <person name="Janech M."/>
            <person name="Kroth P."/>
            <person name="Leese F."/>
            <person name="Lindquist E."/>
            <person name="Lyon B.R."/>
            <person name="Martin J."/>
            <person name="Mayer C."/>
            <person name="Parker M."/>
            <person name="Quesneville H."/>
            <person name="Raymond J."/>
            <person name="Uhlig C."/>
            <person name="Valentin K.U."/>
            <person name="Worden A.Z."/>
            <person name="Armbrust E.V."/>
            <person name="Bowler C."/>
            <person name="Green B."/>
            <person name="Moulton V."/>
            <person name="Van Oosterhout C."/>
            <person name="Grigoriev I."/>
        </authorList>
    </citation>
    <scope>NUCLEOTIDE SEQUENCE [LARGE SCALE GENOMIC DNA]</scope>
    <source>
        <strain evidence="1 2">CCMP1102</strain>
    </source>
</reference>
<protein>
    <recommendedName>
        <fullName evidence="3">WGR domain-containing protein</fullName>
    </recommendedName>
</protein>
<evidence type="ECO:0000313" key="1">
    <source>
        <dbReference type="EMBL" id="OEU17118.1"/>
    </source>
</evidence>
<organism evidence="1 2">
    <name type="scientific">Fragilariopsis cylindrus CCMP1102</name>
    <dbReference type="NCBI Taxonomy" id="635003"/>
    <lineage>
        <taxon>Eukaryota</taxon>
        <taxon>Sar</taxon>
        <taxon>Stramenopiles</taxon>
        <taxon>Ochrophyta</taxon>
        <taxon>Bacillariophyta</taxon>
        <taxon>Bacillariophyceae</taxon>
        <taxon>Bacillariophycidae</taxon>
        <taxon>Bacillariales</taxon>
        <taxon>Bacillariaceae</taxon>
        <taxon>Fragilariopsis</taxon>
    </lineage>
</organism>
<evidence type="ECO:0008006" key="3">
    <source>
        <dbReference type="Google" id="ProtNLM"/>
    </source>
</evidence>
<proteinExistence type="predicted"/>
<keyword evidence="2" id="KW-1185">Reference proteome</keyword>
<dbReference type="Gene3D" id="2.20.140.10">
    <property type="entry name" value="WGR domain"/>
    <property type="match status" value="1"/>
</dbReference>
<dbReference type="Proteomes" id="UP000095751">
    <property type="component" value="Unassembled WGS sequence"/>
</dbReference>
<sequence>MSTYSTPTRLEIDSGATGGKFWQIQASGLMTTVSFGSLFKTKFTQSRDKNHGSATLASKYCASQIKSKIKKGYQYAEGVLMAATVVSLVSVVGSNKKRPVDKGDAVPVPVAKKAKREEAATTQIAITCDLTPFIEQYRDMDKNAVFAELGIPIDATYECQTVKQHKEKGTLIAKDKDFTDNWVFLAWVDGGTTKDKKLKISQDGVSVSTKLLSSKKRVIESGLAYGKPLKMKFTDIMKNRIGALLCFAPAMNGNGGILSEEE</sequence>
<dbReference type="InParanoid" id="A0A1E7FG19"/>
<dbReference type="KEGG" id="fcy:FRACYDRAFT_260725"/>
<dbReference type="EMBL" id="KV784357">
    <property type="protein sequence ID" value="OEU17118.1"/>
    <property type="molecule type" value="Genomic_DNA"/>
</dbReference>
<gene>
    <name evidence="1" type="ORF">FRACYDRAFT_260725</name>
</gene>
<evidence type="ECO:0000313" key="2">
    <source>
        <dbReference type="Proteomes" id="UP000095751"/>
    </source>
</evidence>
<name>A0A1E7FG19_9STRA</name>
<accession>A0A1E7FG19</accession>